<gene>
    <name evidence="1" type="ORF">LIER_41394</name>
</gene>
<keyword evidence="2" id="KW-1185">Reference proteome</keyword>
<dbReference type="Proteomes" id="UP001454036">
    <property type="component" value="Unassembled WGS sequence"/>
</dbReference>
<comment type="caution">
    <text evidence="1">The sequence shown here is derived from an EMBL/GenBank/DDBJ whole genome shotgun (WGS) entry which is preliminary data.</text>
</comment>
<dbReference type="EMBL" id="BAABME010025788">
    <property type="protein sequence ID" value="GAA0172753.1"/>
    <property type="molecule type" value="Genomic_DNA"/>
</dbReference>
<dbReference type="PANTHER" id="PTHR37744:SF1">
    <property type="entry name" value="STAR LIPID TRANSFER-LIKE PROTEIN"/>
    <property type="match status" value="1"/>
</dbReference>
<protein>
    <submittedName>
        <fullName evidence="1">Uncharacterized protein</fullName>
    </submittedName>
</protein>
<organism evidence="1 2">
    <name type="scientific">Lithospermum erythrorhizon</name>
    <name type="common">Purple gromwell</name>
    <name type="synonym">Lithospermum officinale var. erythrorhizon</name>
    <dbReference type="NCBI Taxonomy" id="34254"/>
    <lineage>
        <taxon>Eukaryota</taxon>
        <taxon>Viridiplantae</taxon>
        <taxon>Streptophyta</taxon>
        <taxon>Embryophyta</taxon>
        <taxon>Tracheophyta</taxon>
        <taxon>Spermatophyta</taxon>
        <taxon>Magnoliopsida</taxon>
        <taxon>eudicotyledons</taxon>
        <taxon>Gunneridae</taxon>
        <taxon>Pentapetalae</taxon>
        <taxon>asterids</taxon>
        <taxon>lamiids</taxon>
        <taxon>Boraginales</taxon>
        <taxon>Boraginaceae</taxon>
        <taxon>Boraginoideae</taxon>
        <taxon>Lithospermeae</taxon>
        <taxon>Lithospermum</taxon>
    </lineage>
</organism>
<accession>A0AAV3RBU9</accession>
<proteinExistence type="predicted"/>
<reference evidence="1 2" key="1">
    <citation type="submission" date="2024-01" db="EMBL/GenBank/DDBJ databases">
        <title>The complete chloroplast genome sequence of Lithospermum erythrorhizon: insights into the phylogenetic relationship among Boraginaceae species and the maternal lineages of purple gromwells.</title>
        <authorList>
            <person name="Okada T."/>
            <person name="Watanabe K."/>
        </authorList>
    </citation>
    <scope>NUCLEOTIDE SEQUENCE [LARGE SCALE GENOMIC DNA]</scope>
</reference>
<evidence type="ECO:0000313" key="1">
    <source>
        <dbReference type="EMBL" id="GAA0172753.1"/>
    </source>
</evidence>
<dbReference type="AlphaFoldDB" id="A0AAV3RBU9"/>
<name>A0AAV3RBU9_LITER</name>
<sequence length="99" mass="10596">MEEKEVGLFGVEDYWWWTAGSAGQLWMGIVSYKKGYAGTCSLMPLRAFVVSSLFLSSAASASMASLCAHGLHSVEDIKVAGANIRSGLGIPPRVRKDVS</sequence>
<dbReference type="PANTHER" id="PTHR37744">
    <property type="entry name" value="STAR LIPID TRANSFER-LIKE PROTEIN"/>
    <property type="match status" value="1"/>
</dbReference>
<evidence type="ECO:0000313" key="2">
    <source>
        <dbReference type="Proteomes" id="UP001454036"/>
    </source>
</evidence>